<dbReference type="Pfam" id="PF13894">
    <property type="entry name" value="zf-C2H2_4"/>
    <property type="match status" value="1"/>
</dbReference>
<feature type="domain" description="C2H2-type" evidence="9">
    <location>
        <begin position="533"/>
        <end position="561"/>
    </location>
</feature>
<proteinExistence type="inferred from homology"/>
<feature type="domain" description="C2H2-type" evidence="9">
    <location>
        <begin position="672"/>
        <end position="699"/>
    </location>
</feature>
<keyword evidence="1" id="KW-0479">Metal-binding</keyword>
<accession>A0ABR3H1C4</accession>
<feature type="domain" description="C2H2-type" evidence="9">
    <location>
        <begin position="644"/>
        <end position="671"/>
    </location>
</feature>
<evidence type="ECO:0000256" key="2">
    <source>
        <dbReference type="ARBA" id="ARBA00022737"/>
    </source>
</evidence>
<reference evidence="10 11" key="1">
    <citation type="submission" date="2024-06" db="EMBL/GenBank/DDBJ databases">
        <title>A chromosome-level genome assembly of beet webworm, Loxostege sticticalis.</title>
        <authorList>
            <person name="Zhang Y."/>
        </authorList>
    </citation>
    <scope>NUCLEOTIDE SEQUENCE [LARGE SCALE GENOMIC DNA]</scope>
    <source>
        <strain evidence="10">AQ026</strain>
        <tissue evidence="10">Whole body</tissue>
    </source>
</reference>
<dbReference type="InterPro" id="IPR050527">
    <property type="entry name" value="Snail/Krueppel_Znf"/>
</dbReference>
<comment type="similarity">
    <text evidence="6">Belongs to the snail C2H2-type zinc-finger protein family.</text>
</comment>
<dbReference type="PANTHER" id="PTHR24388">
    <property type="entry name" value="ZINC FINGER PROTEIN"/>
    <property type="match status" value="1"/>
</dbReference>
<evidence type="ECO:0000256" key="4">
    <source>
        <dbReference type="ARBA" id="ARBA00022833"/>
    </source>
</evidence>
<organism evidence="10 11">
    <name type="scientific">Loxostege sticticalis</name>
    <name type="common">Beet webworm moth</name>
    <dbReference type="NCBI Taxonomy" id="481309"/>
    <lineage>
        <taxon>Eukaryota</taxon>
        <taxon>Metazoa</taxon>
        <taxon>Ecdysozoa</taxon>
        <taxon>Arthropoda</taxon>
        <taxon>Hexapoda</taxon>
        <taxon>Insecta</taxon>
        <taxon>Pterygota</taxon>
        <taxon>Neoptera</taxon>
        <taxon>Endopterygota</taxon>
        <taxon>Lepidoptera</taxon>
        <taxon>Glossata</taxon>
        <taxon>Ditrysia</taxon>
        <taxon>Pyraloidea</taxon>
        <taxon>Crambidae</taxon>
        <taxon>Pyraustinae</taxon>
        <taxon>Loxostege</taxon>
    </lineage>
</organism>
<keyword evidence="11" id="KW-1185">Reference proteome</keyword>
<gene>
    <name evidence="10" type="ORF">ABMA27_012417</name>
</gene>
<feature type="domain" description="C2H2-type" evidence="9">
    <location>
        <begin position="449"/>
        <end position="476"/>
    </location>
</feature>
<name>A0ABR3H1C4_LOXSC</name>
<dbReference type="SUPFAM" id="SSF57667">
    <property type="entry name" value="beta-beta-alpha zinc fingers"/>
    <property type="match status" value="4"/>
</dbReference>
<feature type="domain" description="C2H2-type" evidence="9">
    <location>
        <begin position="756"/>
        <end position="783"/>
    </location>
</feature>
<feature type="domain" description="C2H2-type" evidence="9">
    <location>
        <begin position="700"/>
        <end position="727"/>
    </location>
</feature>
<dbReference type="EMBL" id="JBEUOH010000030">
    <property type="protein sequence ID" value="KAL0858567.1"/>
    <property type="molecule type" value="Genomic_DNA"/>
</dbReference>
<feature type="domain" description="C2H2-type" evidence="9">
    <location>
        <begin position="238"/>
        <end position="265"/>
    </location>
</feature>
<dbReference type="Proteomes" id="UP001549920">
    <property type="component" value="Unassembled WGS sequence"/>
</dbReference>
<feature type="region of interest" description="Disordered" evidence="8">
    <location>
        <begin position="189"/>
        <end position="209"/>
    </location>
</feature>
<keyword evidence="4" id="KW-0862">Zinc</keyword>
<evidence type="ECO:0000256" key="6">
    <source>
        <dbReference type="ARBA" id="ARBA00037948"/>
    </source>
</evidence>
<dbReference type="InterPro" id="IPR012934">
    <property type="entry name" value="Znf_AD"/>
</dbReference>
<evidence type="ECO:0000313" key="10">
    <source>
        <dbReference type="EMBL" id="KAL0858567.1"/>
    </source>
</evidence>
<keyword evidence="2" id="KW-0677">Repeat</keyword>
<keyword evidence="5" id="KW-0539">Nucleus</keyword>
<dbReference type="Gene3D" id="3.30.160.60">
    <property type="entry name" value="Classic Zinc Finger"/>
    <property type="match status" value="9"/>
</dbReference>
<dbReference type="PANTHER" id="PTHR24388:SF53">
    <property type="entry name" value="CHORION TRANSCRIPTION FACTOR CF2-RELATED"/>
    <property type="match status" value="1"/>
</dbReference>
<sequence>MKMANMQVCRVCLAHDMPMCSINNTMLQEFYEKNTNKPFNTLDGRLSMVCYICYHLLKKCHRFFESAVKANEVLQEMYDSKTQITEKSFAKMDNKFLIASFKQTPVAHTAVGVFRDFDIEIQLEQLGEHKEHPGVKRELPDVEGTDQEYDAMDDFLEEPIQDDFGIAKEIEINIKGTEKGHIIIEPLGSKKAEATSKQEKREERGGSKEFREVILSKEEQIQQLLERTKTSKYQHLLYKCNFCYKGFVDDDAFRDHMRKHDESSGEFECDVCHNRYPTARQLHQHSSMYHRKYVCTVCEHTSRTIAQAKLHFKWQHRPSNETKEIGRCSKEFREIVLSKQEQIQQFLEMNKTKYKHMPVKCGVCLVGFADDTSLRCHAKKHDESTGAFECDVCHNRYATSRQLQQHANAFHKKFVCSKCEHWSPTAVLAKRHYKWQHPANEPEGIEPEFICNRCGNQFKELSLLMQHLKTHGNVPPQVYDEVPVQTTKSERFEVQIETAEYRRREELEQIGDPAPTDTYLENTRKRYSREVNYVCNYCGANISDITVLQTHIKTVHIDKKQMDYIGDNLIKNKQNKKSDFAHLKTLDRVNKLQKRKEMNTKNNTVSLMIRKERKRYVCNRCGKIVDNKSDLIAHFTKHTHKKTYVCHFCGKSCKSKPALKEHVRIHTGEKPFECDYCNKKFTQKSTVVKHLRMHTGEKPYTCDYCGVKISQLSNLRMHLKRHTGEKPFTCSYCQKSFPRKNHLTEHLRLHTGETPFACVYCDKKFQQKRYLNRHVKAHSETKKY</sequence>
<dbReference type="InterPro" id="IPR036236">
    <property type="entry name" value="Znf_C2H2_sf"/>
</dbReference>
<evidence type="ECO:0000256" key="8">
    <source>
        <dbReference type="SAM" id="MobiDB-lite"/>
    </source>
</evidence>
<evidence type="ECO:0000256" key="7">
    <source>
        <dbReference type="PROSITE-ProRule" id="PRU00042"/>
    </source>
</evidence>
<dbReference type="SUPFAM" id="SSF57716">
    <property type="entry name" value="Glucocorticoid receptor-like (DNA-binding domain)"/>
    <property type="match status" value="1"/>
</dbReference>
<evidence type="ECO:0000313" key="11">
    <source>
        <dbReference type="Proteomes" id="UP001549920"/>
    </source>
</evidence>
<dbReference type="PROSITE" id="PS00028">
    <property type="entry name" value="ZINC_FINGER_C2H2_1"/>
    <property type="match status" value="12"/>
</dbReference>
<dbReference type="SMART" id="SM00868">
    <property type="entry name" value="zf-AD"/>
    <property type="match status" value="1"/>
</dbReference>
<protein>
    <recommendedName>
        <fullName evidence="9">C2H2-type domain-containing protein</fullName>
    </recommendedName>
</protein>
<dbReference type="SMART" id="SM00355">
    <property type="entry name" value="ZnF_C2H2"/>
    <property type="match status" value="14"/>
</dbReference>
<feature type="domain" description="C2H2-type" evidence="9">
    <location>
        <begin position="616"/>
        <end position="643"/>
    </location>
</feature>
<comment type="caution">
    <text evidence="10">The sequence shown here is derived from an EMBL/GenBank/DDBJ whole genome shotgun (WGS) entry which is preliminary data.</text>
</comment>
<evidence type="ECO:0000259" key="9">
    <source>
        <dbReference type="PROSITE" id="PS50157"/>
    </source>
</evidence>
<feature type="domain" description="C2H2-type" evidence="9">
    <location>
        <begin position="728"/>
        <end position="755"/>
    </location>
</feature>
<evidence type="ECO:0000256" key="3">
    <source>
        <dbReference type="ARBA" id="ARBA00022771"/>
    </source>
</evidence>
<keyword evidence="3 7" id="KW-0863">Zinc-finger</keyword>
<dbReference type="Pfam" id="PF00096">
    <property type="entry name" value="zf-C2H2"/>
    <property type="match status" value="6"/>
</dbReference>
<evidence type="ECO:0000256" key="5">
    <source>
        <dbReference type="ARBA" id="ARBA00023242"/>
    </source>
</evidence>
<evidence type="ECO:0000256" key="1">
    <source>
        <dbReference type="ARBA" id="ARBA00022723"/>
    </source>
</evidence>
<dbReference type="PROSITE" id="PS50157">
    <property type="entry name" value="ZINC_FINGER_C2H2_2"/>
    <property type="match status" value="10"/>
</dbReference>
<feature type="domain" description="C2H2-type" evidence="9">
    <location>
        <begin position="388"/>
        <end position="411"/>
    </location>
</feature>
<dbReference type="InterPro" id="IPR013087">
    <property type="entry name" value="Znf_C2H2_type"/>
</dbReference>